<proteinExistence type="inferred from homology"/>
<dbReference type="SUPFAM" id="SSF74653">
    <property type="entry name" value="TolA/TonB C-terminal domain"/>
    <property type="match status" value="1"/>
</dbReference>
<evidence type="ECO:0000259" key="11">
    <source>
        <dbReference type="PROSITE" id="PS52015"/>
    </source>
</evidence>
<keyword evidence="3" id="KW-0813">Transport</keyword>
<dbReference type="PANTHER" id="PTHR33446">
    <property type="entry name" value="PROTEIN TONB-RELATED"/>
    <property type="match status" value="1"/>
</dbReference>
<accession>A0ABZ3J674</accession>
<dbReference type="InterPro" id="IPR051045">
    <property type="entry name" value="TonB-dependent_transducer"/>
</dbReference>
<evidence type="ECO:0000256" key="9">
    <source>
        <dbReference type="ARBA" id="ARBA00023136"/>
    </source>
</evidence>
<keyword evidence="13" id="KW-1185">Reference proteome</keyword>
<dbReference type="InterPro" id="IPR006260">
    <property type="entry name" value="TonB/TolA_C"/>
</dbReference>
<dbReference type="Proteomes" id="UP000216052">
    <property type="component" value="Chromosome"/>
</dbReference>
<feature type="compositionally biased region" description="Gly residues" evidence="10">
    <location>
        <begin position="131"/>
        <end position="141"/>
    </location>
</feature>
<keyword evidence="4" id="KW-1003">Cell membrane</keyword>
<evidence type="ECO:0000256" key="5">
    <source>
        <dbReference type="ARBA" id="ARBA00022519"/>
    </source>
</evidence>
<evidence type="ECO:0000256" key="4">
    <source>
        <dbReference type="ARBA" id="ARBA00022475"/>
    </source>
</evidence>
<sequence>MRVANAWGPAFAFALVIHLTGLALAGQGLPGETALEPKTEYMEVELAPAAPPPAREQVQTQNLPVPAVSQGKNLINSNRINTATMPASSGFAAVGDQTGALPGVPTVSEGGQIMSISGNGFAATAGTGETESGGTGNGGEPGAAAPAQPQVEQEPDRRPSVAYGPHPGYPSEARRNRWQGKVIISALVDTSGDVIDVRVTESSGYDILDQSAADVVLSQWRFNPGYRSGQRVREWVNVPVRFKLP</sequence>
<dbReference type="PROSITE" id="PS52015">
    <property type="entry name" value="TONB_CTD"/>
    <property type="match status" value="1"/>
</dbReference>
<evidence type="ECO:0000256" key="3">
    <source>
        <dbReference type="ARBA" id="ARBA00022448"/>
    </source>
</evidence>
<keyword evidence="9" id="KW-0472">Membrane</keyword>
<feature type="domain" description="TonB C-terminal" evidence="11">
    <location>
        <begin position="154"/>
        <end position="245"/>
    </location>
</feature>
<evidence type="ECO:0000313" key="13">
    <source>
        <dbReference type="Proteomes" id="UP000216052"/>
    </source>
</evidence>
<evidence type="ECO:0000256" key="2">
    <source>
        <dbReference type="ARBA" id="ARBA00006555"/>
    </source>
</evidence>
<evidence type="ECO:0000256" key="10">
    <source>
        <dbReference type="SAM" id="MobiDB-lite"/>
    </source>
</evidence>
<evidence type="ECO:0000313" key="12">
    <source>
        <dbReference type="EMBL" id="XFO73591.1"/>
    </source>
</evidence>
<comment type="subcellular location">
    <subcellularLocation>
        <location evidence="1">Cell inner membrane</location>
        <topology evidence="1">Single-pass membrane protein</topology>
        <orientation evidence="1">Periplasmic side</orientation>
    </subcellularLocation>
</comment>
<keyword evidence="6" id="KW-0812">Transmembrane</keyword>
<name>A0ABZ3J674_SPOA4</name>
<protein>
    <recommendedName>
        <fullName evidence="11">TonB C-terminal domain-containing protein</fullName>
    </recommendedName>
</protein>
<evidence type="ECO:0000256" key="1">
    <source>
        <dbReference type="ARBA" id="ARBA00004383"/>
    </source>
</evidence>
<dbReference type="EMBL" id="CP155571">
    <property type="protein sequence ID" value="XFO73591.1"/>
    <property type="molecule type" value="Genomic_DNA"/>
</dbReference>
<dbReference type="Pfam" id="PF03544">
    <property type="entry name" value="TonB_C"/>
    <property type="match status" value="1"/>
</dbReference>
<dbReference type="InterPro" id="IPR037682">
    <property type="entry name" value="TonB_C"/>
</dbReference>
<reference evidence="12" key="1">
    <citation type="submission" date="2024-05" db="EMBL/GenBank/DDBJ databases">
        <title>Isolation and characterization of Sporomusa carbonis sp. nov., a carboxydotrophic hydrogenogen in the genus of Sporomusa isolated from a charcoal burning pile.</title>
        <authorList>
            <person name="Boeer T."/>
            <person name="Rosenbaum F."/>
            <person name="Eysell L."/>
            <person name="Mueller V."/>
            <person name="Daniel R."/>
            <person name="Poehlein A."/>
        </authorList>
    </citation>
    <scope>NUCLEOTIDE SEQUENCE [LARGE SCALE GENOMIC DNA]</scope>
    <source>
        <strain evidence="12">DSM 3132</strain>
    </source>
</reference>
<keyword evidence="7" id="KW-0653">Protein transport</keyword>
<organism evidence="12 13">
    <name type="scientific">Sporomusa acidovorans (strain ATCC 49682 / DSM 3132 / Mol)</name>
    <dbReference type="NCBI Taxonomy" id="1123286"/>
    <lineage>
        <taxon>Bacteria</taxon>
        <taxon>Bacillati</taxon>
        <taxon>Bacillota</taxon>
        <taxon>Negativicutes</taxon>
        <taxon>Selenomonadales</taxon>
        <taxon>Sporomusaceae</taxon>
        <taxon>Sporomusa</taxon>
    </lineage>
</organism>
<keyword evidence="5" id="KW-0997">Cell inner membrane</keyword>
<evidence type="ECO:0000256" key="8">
    <source>
        <dbReference type="ARBA" id="ARBA00022989"/>
    </source>
</evidence>
<comment type="similarity">
    <text evidence="2">Belongs to the TonB family.</text>
</comment>
<feature type="compositionally biased region" description="Low complexity" evidence="10">
    <location>
        <begin position="120"/>
        <end position="130"/>
    </location>
</feature>
<gene>
    <name evidence="12" type="ORF">SPACI_036980</name>
</gene>
<dbReference type="NCBIfam" id="TIGR01352">
    <property type="entry name" value="tonB_Cterm"/>
    <property type="match status" value="1"/>
</dbReference>
<keyword evidence="8" id="KW-1133">Transmembrane helix</keyword>
<evidence type="ECO:0000256" key="6">
    <source>
        <dbReference type="ARBA" id="ARBA00022692"/>
    </source>
</evidence>
<dbReference type="Gene3D" id="3.30.1150.10">
    <property type="match status" value="1"/>
</dbReference>
<feature type="region of interest" description="Disordered" evidence="10">
    <location>
        <begin position="120"/>
        <end position="173"/>
    </location>
</feature>
<evidence type="ECO:0000256" key="7">
    <source>
        <dbReference type="ARBA" id="ARBA00022927"/>
    </source>
</evidence>
<dbReference type="RefSeq" id="WP_169717026.1">
    <property type="nucleotide sequence ID" value="NZ_CP155571.1"/>
</dbReference>